<dbReference type="AlphaFoldDB" id="A0A175RVC3"/>
<evidence type="ECO:0000313" key="4">
    <source>
        <dbReference type="EMBL" id="KTR07411.1"/>
    </source>
</evidence>
<dbReference type="InterPro" id="IPR036663">
    <property type="entry name" value="Fumarylacetoacetase_C_sf"/>
</dbReference>
<dbReference type="OrthoDB" id="9805307at2"/>
<accession>A0A175RVC3</accession>
<dbReference type="Pfam" id="PF01557">
    <property type="entry name" value="FAA_hydrolase"/>
    <property type="match status" value="1"/>
</dbReference>
<dbReference type="GO" id="GO:0046872">
    <property type="term" value="F:metal ion binding"/>
    <property type="evidence" value="ECO:0007669"/>
    <property type="project" value="UniProtKB-KW"/>
</dbReference>
<dbReference type="GO" id="GO:0016853">
    <property type="term" value="F:isomerase activity"/>
    <property type="evidence" value="ECO:0007669"/>
    <property type="project" value="UniProtKB-KW"/>
</dbReference>
<feature type="domain" description="Fumarylacetoacetase-like C-terminal" evidence="2">
    <location>
        <begin position="58"/>
        <end position="252"/>
    </location>
</feature>
<evidence type="ECO:0000259" key="2">
    <source>
        <dbReference type="Pfam" id="PF01557"/>
    </source>
</evidence>
<dbReference type="PANTHER" id="PTHR11820">
    <property type="entry name" value="ACYLPYRUVASE"/>
    <property type="match status" value="1"/>
</dbReference>
<feature type="domain" description="Rv2993c-like N-terminal" evidence="3">
    <location>
        <begin position="1"/>
        <end position="52"/>
    </location>
</feature>
<gene>
    <name evidence="4" type="ORF">NS184_07775</name>
</gene>
<dbReference type="GO" id="GO:0018773">
    <property type="term" value="F:acetylpyruvate hydrolase activity"/>
    <property type="evidence" value="ECO:0007669"/>
    <property type="project" value="TreeGrafter"/>
</dbReference>
<dbReference type="Gene3D" id="3.90.850.10">
    <property type="entry name" value="Fumarylacetoacetase-like, C-terminal domain"/>
    <property type="match status" value="1"/>
</dbReference>
<dbReference type="FunFam" id="3.90.850.10:FF:000002">
    <property type="entry name" value="2-hydroxyhepta-2,4-diene-1,7-dioate isomerase"/>
    <property type="match status" value="1"/>
</dbReference>
<sequence length="256" mass="27628">MKIARFSSKGEDPRYGILDERDLVVLAGDPMYQGFETTGERVSLTDAKLLAPVIPRSKVIGVGLNYAEHASEMDERSGDDPVVFLKPNTTVIGPDDPIRLPAGVGRVDHEGELAIVIGSLAKNVRREDFASVILGYTIANDVTARDLQARDGQWTRAKGFDTFCPLGPAIETEIDPSDIRLETRVDGELRQAASTSEMIHDIPTLIEFVSSIWTLLPGDVILTGTPAGVGEIRDGEVVEVTISGLGSLKNPVIAKH</sequence>
<dbReference type="PATRIC" id="fig|33881.3.peg.1874"/>
<reference evidence="4 5" key="1">
    <citation type="journal article" date="2016" name="Front. Microbiol.">
        <title>Genomic Resource of Rice Seed Associated Bacteria.</title>
        <authorList>
            <person name="Midha S."/>
            <person name="Bansal K."/>
            <person name="Sharma S."/>
            <person name="Kumar N."/>
            <person name="Patil P.P."/>
            <person name="Chaudhry V."/>
            <person name="Patil P.B."/>
        </authorList>
    </citation>
    <scope>NUCLEOTIDE SEQUENCE [LARGE SCALE GENOMIC DNA]</scope>
    <source>
        <strain evidence="4 5">NS184</strain>
    </source>
</reference>
<organism evidence="4 5">
    <name type="scientific">Curtobacterium luteum</name>
    <dbReference type="NCBI Taxonomy" id="33881"/>
    <lineage>
        <taxon>Bacteria</taxon>
        <taxon>Bacillati</taxon>
        <taxon>Actinomycetota</taxon>
        <taxon>Actinomycetes</taxon>
        <taxon>Micrococcales</taxon>
        <taxon>Microbacteriaceae</taxon>
        <taxon>Curtobacterium</taxon>
    </lineage>
</organism>
<evidence type="ECO:0000256" key="1">
    <source>
        <dbReference type="ARBA" id="ARBA00022723"/>
    </source>
</evidence>
<dbReference type="InterPro" id="IPR011234">
    <property type="entry name" value="Fumarylacetoacetase-like_C"/>
</dbReference>
<dbReference type="STRING" id="33881.NS184_07775"/>
<dbReference type="PANTHER" id="PTHR11820:SF7">
    <property type="entry name" value="ACYLPYRUVASE FAHD1, MITOCHONDRIAL"/>
    <property type="match status" value="1"/>
</dbReference>
<dbReference type="Pfam" id="PF10370">
    <property type="entry name" value="Rv2993c-like_N"/>
    <property type="match status" value="1"/>
</dbReference>
<dbReference type="RefSeq" id="WP_058725548.1">
    <property type="nucleotide sequence ID" value="NZ_LDQC01000040.1"/>
</dbReference>
<protein>
    <submittedName>
        <fullName evidence="4">2-hydroxyhepta-2,4-diene-1,7-dioate isomerase</fullName>
    </submittedName>
</protein>
<dbReference type="InterPro" id="IPR018833">
    <property type="entry name" value="Rv2993c-like_N"/>
</dbReference>
<evidence type="ECO:0000313" key="5">
    <source>
        <dbReference type="Proteomes" id="UP000078252"/>
    </source>
</evidence>
<name>A0A175RVC3_9MICO</name>
<dbReference type="EMBL" id="LDQC01000040">
    <property type="protein sequence ID" value="KTR07411.1"/>
    <property type="molecule type" value="Genomic_DNA"/>
</dbReference>
<evidence type="ECO:0000259" key="3">
    <source>
        <dbReference type="Pfam" id="PF10370"/>
    </source>
</evidence>
<dbReference type="Gene3D" id="2.30.30.370">
    <property type="entry name" value="FAH"/>
    <property type="match status" value="1"/>
</dbReference>
<keyword evidence="4" id="KW-0413">Isomerase</keyword>
<keyword evidence="1" id="KW-0479">Metal-binding</keyword>
<proteinExistence type="predicted"/>
<dbReference type="GO" id="GO:0019752">
    <property type="term" value="P:carboxylic acid metabolic process"/>
    <property type="evidence" value="ECO:0007669"/>
    <property type="project" value="UniProtKB-ARBA"/>
</dbReference>
<comment type="caution">
    <text evidence="4">The sequence shown here is derived from an EMBL/GenBank/DDBJ whole genome shotgun (WGS) entry which is preliminary data.</text>
</comment>
<dbReference type="Proteomes" id="UP000078252">
    <property type="component" value="Unassembled WGS sequence"/>
</dbReference>
<dbReference type="SUPFAM" id="SSF56529">
    <property type="entry name" value="FAH"/>
    <property type="match status" value="1"/>
</dbReference>